<name>A0A2N5U152_9BASI</name>
<dbReference type="EMBL" id="PGCI01000268">
    <property type="protein sequence ID" value="PLW31481.1"/>
    <property type="molecule type" value="Genomic_DNA"/>
</dbReference>
<dbReference type="AlphaFoldDB" id="A0A2N5U152"/>
<dbReference type="Proteomes" id="UP000235392">
    <property type="component" value="Unassembled WGS sequence"/>
</dbReference>
<feature type="compositionally biased region" description="Low complexity" evidence="1">
    <location>
        <begin position="79"/>
        <end position="89"/>
    </location>
</feature>
<feature type="compositionally biased region" description="Basic and acidic residues" evidence="1">
    <location>
        <begin position="48"/>
        <end position="78"/>
    </location>
</feature>
<evidence type="ECO:0000313" key="3">
    <source>
        <dbReference type="Proteomes" id="UP000235392"/>
    </source>
</evidence>
<proteinExistence type="predicted"/>
<feature type="region of interest" description="Disordered" evidence="1">
    <location>
        <begin position="28"/>
        <end position="98"/>
    </location>
</feature>
<protein>
    <submittedName>
        <fullName evidence="2">Uncharacterized protein</fullName>
    </submittedName>
</protein>
<sequence>MDKDKKDEFIPIPISDVYHEGISNLKHDFTNRNGGLDRLKPAYMFNPDSRDSEDLNSPREYDKSTDSNESNDSNKSDDFNNSNESNKSDASGTTDNSE</sequence>
<evidence type="ECO:0000313" key="2">
    <source>
        <dbReference type="EMBL" id="PLW31481.1"/>
    </source>
</evidence>
<evidence type="ECO:0000256" key="1">
    <source>
        <dbReference type="SAM" id="MobiDB-lite"/>
    </source>
</evidence>
<comment type="caution">
    <text evidence="2">The sequence shown here is derived from an EMBL/GenBank/DDBJ whole genome shotgun (WGS) entry which is preliminary data.</text>
</comment>
<gene>
    <name evidence="2" type="ORF">PCASD_17880</name>
</gene>
<accession>A0A2N5U152</accession>
<reference evidence="2 3" key="1">
    <citation type="submission" date="2017-11" db="EMBL/GenBank/DDBJ databases">
        <title>De novo assembly and phasing of dikaryotic genomes from two isolates of Puccinia coronata f. sp. avenae, the causal agent of oat crown rust.</title>
        <authorList>
            <person name="Miller M.E."/>
            <person name="Zhang Y."/>
            <person name="Omidvar V."/>
            <person name="Sperschneider J."/>
            <person name="Schwessinger B."/>
            <person name="Raley C."/>
            <person name="Palmer J.M."/>
            <person name="Garnica D."/>
            <person name="Upadhyaya N."/>
            <person name="Rathjen J."/>
            <person name="Taylor J.M."/>
            <person name="Park R.F."/>
            <person name="Dodds P.N."/>
            <person name="Hirsch C.D."/>
            <person name="Kianian S.F."/>
            <person name="Figueroa M."/>
        </authorList>
    </citation>
    <scope>NUCLEOTIDE SEQUENCE [LARGE SCALE GENOMIC DNA]</scope>
    <source>
        <strain evidence="2">12SD80</strain>
    </source>
</reference>
<feature type="compositionally biased region" description="Basic and acidic residues" evidence="1">
    <location>
        <begin position="28"/>
        <end position="40"/>
    </location>
</feature>
<organism evidence="2 3">
    <name type="scientific">Puccinia coronata f. sp. avenae</name>
    <dbReference type="NCBI Taxonomy" id="200324"/>
    <lineage>
        <taxon>Eukaryota</taxon>
        <taxon>Fungi</taxon>
        <taxon>Dikarya</taxon>
        <taxon>Basidiomycota</taxon>
        <taxon>Pucciniomycotina</taxon>
        <taxon>Pucciniomycetes</taxon>
        <taxon>Pucciniales</taxon>
        <taxon>Pucciniaceae</taxon>
        <taxon>Puccinia</taxon>
    </lineage>
</organism>